<proteinExistence type="predicted"/>
<comment type="caution">
    <text evidence="1">The sequence shown here is derived from an EMBL/GenBank/DDBJ whole genome shotgun (WGS) entry which is preliminary data.</text>
</comment>
<reference evidence="1 2" key="1">
    <citation type="submission" date="2018-11" db="EMBL/GenBank/DDBJ databases">
        <title>Genomic Encyclopedia of Type Strains, Phase IV (KMG-IV): sequencing the most valuable type-strain genomes for metagenomic binning, comparative biology and taxonomic classification.</title>
        <authorList>
            <person name="Goeker M."/>
        </authorList>
    </citation>
    <scope>NUCLEOTIDE SEQUENCE [LARGE SCALE GENOMIC DNA]</scope>
    <source>
        <strain evidence="1 2">DSM 21945</strain>
    </source>
</reference>
<accession>A0A3N1P8I8</accession>
<dbReference type="AlphaFoldDB" id="A0A3N1P8I8"/>
<sequence length="59" mass="6880">MPAYKTGKRTQQYSLGFKKKAVLWSHEPHRITVRRIGSVDLGNNAQVGWQLANKRQRSW</sequence>
<keyword evidence="2" id="KW-1185">Reference proteome</keyword>
<evidence type="ECO:0000313" key="1">
    <source>
        <dbReference type="EMBL" id="ROQ27672.1"/>
    </source>
</evidence>
<dbReference type="EMBL" id="RJUL01000004">
    <property type="protein sequence ID" value="ROQ27672.1"/>
    <property type="molecule type" value="Genomic_DNA"/>
</dbReference>
<name>A0A3N1P8I8_9GAMM</name>
<protein>
    <submittedName>
        <fullName evidence="1">Uncharacterized protein</fullName>
    </submittedName>
</protein>
<dbReference type="Proteomes" id="UP000268033">
    <property type="component" value="Unassembled WGS sequence"/>
</dbReference>
<gene>
    <name evidence="1" type="ORF">EDC28_104330</name>
</gene>
<organism evidence="1 2">
    <name type="scientific">Gallaecimonas pentaromativorans</name>
    <dbReference type="NCBI Taxonomy" id="584787"/>
    <lineage>
        <taxon>Bacteria</taxon>
        <taxon>Pseudomonadati</taxon>
        <taxon>Pseudomonadota</taxon>
        <taxon>Gammaproteobacteria</taxon>
        <taxon>Enterobacterales</taxon>
        <taxon>Gallaecimonadaceae</taxon>
        <taxon>Gallaecimonas</taxon>
    </lineage>
</organism>
<evidence type="ECO:0000313" key="2">
    <source>
        <dbReference type="Proteomes" id="UP000268033"/>
    </source>
</evidence>